<comment type="caution">
    <text evidence="3">The sequence shown here is derived from an EMBL/GenBank/DDBJ whole genome shotgun (WGS) entry which is preliminary data.</text>
</comment>
<proteinExistence type="inferred from homology"/>
<gene>
    <name evidence="3" type="primary">eco</name>
    <name evidence="3" type="ORF">TOI97_10595</name>
</gene>
<comment type="similarity">
    <text evidence="1">Belongs to the protease inhibitor I11 (ecotin) family.</text>
</comment>
<dbReference type="SUPFAM" id="SSF49772">
    <property type="entry name" value="Ecotin, trypsin inhibitor"/>
    <property type="match status" value="1"/>
</dbReference>
<feature type="chain" id="PRO_5045332659" evidence="2">
    <location>
        <begin position="19"/>
        <end position="167"/>
    </location>
</feature>
<keyword evidence="2" id="KW-0732">Signal</keyword>
<dbReference type="PANTHER" id="PTHR35890">
    <property type="match status" value="1"/>
</dbReference>
<keyword evidence="3" id="KW-0722">Serine protease inhibitor</keyword>
<sequence length="167" mass="18363">MKKILTLTFVTVFSVATAACTAMANSGAEMMKLEDVAPYPAAQAGQTRHVIWLDKKNQEDLLKVELVPGQVMQTDCNTRGLTASLTAKDLPGWGYTYYEVGDVNGPISTMMACPEGTVKEAFVPVQSDGFTLGYNSKLPIVVYAPEHLEVRYRIWKGSNQLERAVQQ</sequence>
<dbReference type="PIRSF" id="PIRSF006865">
    <property type="entry name" value="Prot_inh_ecotin"/>
    <property type="match status" value="1"/>
</dbReference>
<name>A0ABU5GSQ1_9GAMM</name>
<dbReference type="NCBIfam" id="NF002987">
    <property type="entry name" value="PRK03719.1"/>
    <property type="match status" value="1"/>
</dbReference>
<organism evidence="3 4">
    <name type="scientific">Denitrificimonas halotolerans</name>
    <dbReference type="NCBI Taxonomy" id="3098930"/>
    <lineage>
        <taxon>Bacteria</taxon>
        <taxon>Pseudomonadati</taxon>
        <taxon>Pseudomonadota</taxon>
        <taxon>Gammaproteobacteria</taxon>
        <taxon>Pseudomonadales</taxon>
        <taxon>Pseudomonadaceae</taxon>
        <taxon>Denitrificimonas</taxon>
    </lineage>
</organism>
<evidence type="ECO:0000256" key="1">
    <source>
        <dbReference type="ARBA" id="ARBA00010558"/>
    </source>
</evidence>
<dbReference type="Gene3D" id="2.60.40.550">
    <property type="entry name" value="Ecotin"/>
    <property type="match status" value="1"/>
</dbReference>
<dbReference type="Proteomes" id="UP001294570">
    <property type="component" value="Unassembled WGS sequence"/>
</dbReference>
<dbReference type="Gene3D" id="4.10.1230.10">
    <property type="entry name" value="Ecotin, trypsin inhibitor"/>
    <property type="match status" value="1"/>
</dbReference>
<dbReference type="InterPro" id="IPR027438">
    <property type="entry name" value="Ecotin_C"/>
</dbReference>
<dbReference type="InterPro" id="IPR005658">
    <property type="entry name" value="Prot_inh_ecotin"/>
</dbReference>
<dbReference type="PROSITE" id="PS51257">
    <property type="entry name" value="PROKAR_LIPOPROTEIN"/>
    <property type="match status" value="1"/>
</dbReference>
<reference evidence="3 4" key="1">
    <citation type="submission" date="2023-12" db="EMBL/GenBank/DDBJ databases">
        <title>Denitrificimonas halotolerans sp. nov.,a novel species isolated from landfill leachate.</title>
        <authorList>
            <person name="Wang S."/>
        </authorList>
    </citation>
    <scope>NUCLEOTIDE SEQUENCE [LARGE SCALE GENOMIC DNA]</scope>
    <source>
        <strain evidence="3 4">JX-1</strain>
    </source>
</reference>
<dbReference type="EMBL" id="JAXIVU010000016">
    <property type="protein sequence ID" value="MDY7220010.1"/>
    <property type="molecule type" value="Genomic_DNA"/>
</dbReference>
<dbReference type="Pfam" id="PF03974">
    <property type="entry name" value="Ecotin"/>
    <property type="match status" value="1"/>
</dbReference>
<accession>A0ABU5GSQ1</accession>
<keyword evidence="4" id="KW-1185">Reference proteome</keyword>
<keyword evidence="3" id="KW-0646">Protease inhibitor</keyword>
<protein>
    <submittedName>
        <fullName evidence="3">Serine protease inhibitor ecotin</fullName>
    </submittedName>
</protein>
<evidence type="ECO:0000313" key="3">
    <source>
        <dbReference type="EMBL" id="MDY7220010.1"/>
    </source>
</evidence>
<feature type="signal peptide" evidence="2">
    <location>
        <begin position="1"/>
        <end position="18"/>
    </location>
</feature>
<dbReference type="RefSeq" id="WP_321554094.1">
    <property type="nucleotide sequence ID" value="NZ_JAXIVU010000016.1"/>
</dbReference>
<evidence type="ECO:0000313" key="4">
    <source>
        <dbReference type="Proteomes" id="UP001294570"/>
    </source>
</evidence>
<dbReference type="GO" id="GO:0004867">
    <property type="term" value="F:serine-type endopeptidase inhibitor activity"/>
    <property type="evidence" value="ECO:0007669"/>
    <property type="project" value="UniProtKB-KW"/>
</dbReference>
<dbReference type="PANTHER" id="PTHR35890:SF3">
    <property type="entry name" value="ECOTIN"/>
    <property type="match status" value="1"/>
</dbReference>
<dbReference type="InterPro" id="IPR036198">
    <property type="entry name" value="Ecotin_sf"/>
</dbReference>
<evidence type="ECO:0000256" key="2">
    <source>
        <dbReference type="SAM" id="SignalP"/>
    </source>
</evidence>